<reference evidence="2 3" key="1">
    <citation type="submission" date="2023-05" db="EMBL/GenBank/DDBJ databases">
        <title>Draft genome sequence of Streptomyces sp. B-S-A8 isolated from a cave soil in Thailand.</title>
        <authorList>
            <person name="Chamroensaksri N."/>
            <person name="Muangham S."/>
        </authorList>
    </citation>
    <scope>NUCLEOTIDE SEQUENCE [LARGE SCALE GENOMIC DNA]</scope>
    <source>
        <strain evidence="2 3">B-S-A8</strain>
    </source>
</reference>
<accession>A0ABT6RS41</accession>
<dbReference type="EMBL" id="JASCIR010000009">
    <property type="protein sequence ID" value="MDI3387257.1"/>
    <property type="molecule type" value="Genomic_DNA"/>
</dbReference>
<evidence type="ECO:0000256" key="1">
    <source>
        <dbReference type="SAM" id="MobiDB-lite"/>
    </source>
</evidence>
<organism evidence="2 3">
    <name type="scientific">Streptomyces solicavernae</name>
    <dbReference type="NCBI Taxonomy" id="3043614"/>
    <lineage>
        <taxon>Bacteria</taxon>
        <taxon>Bacillati</taxon>
        <taxon>Actinomycetota</taxon>
        <taxon>Actinomycetes</taxon>
        <taxon>Kitasatosporales</taxon>
        <taxon>Streptomycetaceae</taxon>
        <taxon>Streptomyces</taxon>
    </lineage>
</organism>
<sequence length="67" mass="7346">MTTREELHALLDRVPDDDLPVLAERLRELGLLRTAATGPRSLGMGNSGHTDTSERADEILRESGFGE</sequence>
<proteinExistence type="predicted"/>
<dbReference type="Proteomes" id="UP001224661">
    <property type="component" value="Unassembled WGS sequence"/>
</dbReference>
<protein>
    <submittedName>
        <fullName evidence="2">Uncharacterized protein</fullName>
    </submittedName>
</protein>
<feature type="compositionally biased region" description="Basic and acidic residues" evidence="1">
    <location>
        <begin position="51"/>
        <end position="61"/>
    </location>
</feature>
<evidence type="ECO:0000313" key="3">
    <source>
        <dbReference type="Proteomes" id="UP001224661"/>
    </source>
</evidence>
<gene>
    <name evidence="2" type="ORF">QIS99_13745</name>
</gene>
<evidence type="ECO:0000313" key="2">
    <source>
        <dbReference type="EMBL" id="MDI3387257.1"/>
    </source>
</evidence>
<feature type="region of interest" description="Disordered" evidence="1">
    <location>
        <begin position="37"/>
        <end position="67"/>
    </location>
</feature>
<comment type="caution">
    <text evidence="2">The sequence shown here is derived from an EMBL/GenBank/DDBJ whole genome shotgun (WGS) entry which is preliminary data.</text>
</comment>
<dbReference type="RefSeq" id="WP_282513534.1">
    <property type="nucleotide sequence ID" value="NZ_JASCIR010000009.1"/>
</dbReference>
<name>A0ABT6RS41_9ACTN</name>
<keyword evidence="3" id="KW-1185">Reference proteome</keyword>